<comment type="caution">
    <text evidence="1">The sequence shown here is derived from an EMBL/GenBank/DDBJ whole genome shotgun (WGS) entry which is preliminary data.</text>
</comment>
<dbReference type="AlphaFoldDB" id="A0AAD7SGF2"/>
<gene>
    <name evidence="1" type="ORF">AAFF_G00377830</name>
</gene>
<dbReference type="EMBL" id="JAINUG010000068">
    <property type="protein sequence ID" value="KAJ8401812.1"/>
    <property type="molecule type" value="Genomic_DNA"/>
</dbReference>
<evidence type="ECO:0000313" key="2">
    <source>
        <dbReference type="Proteomes" id="UP001221898"/>
    </source>
</evidence>
<organism evidence="1 2">
    <name type="scientific">Aldrovandia affinis</name>
    <dbReference type="NCBI Taxonomy" id="143900"/>
    <lineage>
        <taxon>Eukaryota</taxon>
        <taxon>Metazoa</taxon>
        <taxon>Chordata</taxon>
        <taxon>Craniata</taxon>
        <taxon>Vertebrata</taxon>
        <taxon>Euteleostomi</taxon>
        <taxon>Actinopterygii</taxon>
        <taxon>Neopterygii</taxon>
        <taxon>Teleostei</taxon>
        <taxon>Notacanthiformes</taxon>
        <taxon>Halosauridae</taxon>
        <taxon>Aldrovandia</taxon>
    </lineage>
</organism>
<accession>A0AAD7SGF2</accession>
<proteinExistence type="predicted"/>
<name>A0AAD7SGF2_9TELE</name>
<evidence type="ECO:0000313" key="1">
    <source>
        <dbReference type="EMBL" id="KAJ8401812.1"/>
    </source>
</evidence>
<reference evidence="1" key="1">
    <citation type="journal article" date="2023" name="Science">
        <title>Genome structures resolve the early diversification of teleost fishes.</title>
        <authorList>
            <person name="Parey E."/>
            <person name="Louis A."/>
            <person name="Montfort J."/>
            <person name="Bouchez O."/>
            <person name="Roques C."/>
            <person name="Iampietro C."/>
            <person name="Lluch J."/>
            <person name="Castinel A."/>
            <person name="Donnadieu C."/>
            <person name="Desvignes T."/>
            <person name="Floi Bucao C."/>
            <person name="Jouanno E."/>
            <person name="Wen M."/>
            <person name="Mejri S."/>
            <person name="Dirks R."/>
            <person name="Jansen H."/>
            <person name="Henkel C."/>
            <person name="Chen W.J."/>
            <person name="Zahm M."/>
            <person name="Cabau C."/>
            <person name="Klopp C."/>
            <person name="Thompson A.W."/>
            <person name="Robinson-Rechavi M."/>
            <person name="Braasch I."/>
            <person name="Lecointre G."/>
            <person name="Bobe J."/>
            <person name="Postlethwait J.H."/>
            <person name="Berthelot C."/>
            <person name="Roest Crollius H."/>
            <person name="Guiguen Y."/>
        </authorList>
    </citation>
    <scope>NUCLEOTIDE SEQUENCE</scope>
    <source>
        <strain evidence="1">NC1722</strain>
    </source>
</reference>
<keyword evidence="2" id="KW-1185">Reference proteome</keyword>
<sequence length="117" mass="12091">MAEQLARGHAAVVSQGAPIDFQAPAFQFSGQLNRMPDPSGGGAALRRCASGADAFPFPSFAGTSQCSGKFVFPCARRWQGSVTEPRNHVLPDTAGDRAGVCSAHCPSAAAALAVWTE</sequence>
<dbReference type="Proteomes" id="UP001221898">
    <property type="component" value="Unassembled WGS sequence"/>
</dbReference>
<protein>
    <submittedName>
        <fullName evidence="1">Uncharacterized protein</fullName>
    </submittedName>
</protein>